<keyword evidence="3" id="KW-1185">Reference proteome</keyword>
<gene>
    <name evidence="2" type="ORF">PXEA_LOCUS19820</name>
</gene>
<evidence type="ECO:0000313" key="3">
    <source>
        <dbReference type="Proteomes" id="UP000784294"/>
    </source>
</evidence>
<protein>
    <submittedName>
        <fullName evidence="2">Uncharacterized protein</fullName>
    </submittedName>
</protein>
<feature type="region of interest" description="Disordered" evidence="1">
    <location>
        <begin position="81"/>
        <end position="107"/>
    </location>
</feature>
<dbReference type="Proteomes" id="UP000784294">
    <property type="component" value="Unassembled WGS sequence"/>
</dbReference>
<organism evidence="2 3">
    <name type="scientific">Protopolystoma xenopodis</name>
    <dbReference type="NCBI Taxonomy" id="117903"/>
    <lineage>
        <taxon>Eukaryota</taxon>
        <taxon>Metazoa</taxon>
        <taxon>Spiralia</taxon>
        <taxon>Lophotrochozoa</taxon>
        <taxon>Platyhelminthes</taxon>
        <taxon>Monogenea</taxon>
        <taxon>Polyopisthocotylea</taxon>
        <taxon>Polystomatidea</taxon>
        <taxon>Polystomatidae</taxon>
        <taxon>Protopolystoma</taxon>
    </lineage>
</organism>
<sequence>MQSIEANPAYEAREVGTTDKLIAVGTGGHSNLSQGRIHLIDAGQRQAGCLMCLKSPCHDEVPITSCAFPYRPNPTAMGANMQKASVAVTEADSDPGSATSSSSEELHPQPKILEAALSMNQKLGSVKPKAGEPGHLELSPPIALDLNFMQDDIYDSDLSW</sequence>
<dbReference type="AlphaFoldDB" id="A0A3S5A2Y4"/>
<accession>A0A3S5A2Y4</accession>
<dbReference type="EMBL" id="CAAALY010079867">
    <property type="protein sequence ID" value="VEL26380.1"/>
    <property type="molecule type" value="Genomic_DNA"/>
</dbReference>
<feature type="non-terminal residue" evidence="2">
    <location>
        <position position="160"/>
    </location>
</feature>
<evidence type="ECO:0000313" key="2">
    <source>
        <dbReference type="EMBL" id="VEL26380.1"/>
    </source>
</evidence>
<feature type="compositionally biased region" description="Low complexity" evidence="1">
    <location>
        <begin position="94"/>
        <end position="103"/>
    </location>
</feature>
<name>A0A3S5A2Y4_9PLAT</name>
<comment type="caution">
    <text evidence="2">The sequence shown here is derived from an EMBL/GenBank/DDBJ whole genome shotgun (WGS) entry which is preliminary data.</text>
</comment>
<evidence type="ECO:0000256" key="1">
    <source>
        <dbReference type="SAM" id="MobiDB-lite"/>
    </source>
</evidence>
<reference evidence="2" key="1">
    <citation type="submission" date="2018-11" db="EMBL/GenBank/DDBJ databases">
        <authorList>
            <consortium name="Pathogen Informatics"/>
        </authorList>
    </citation>
    <scope>NUCLEOTIDE SEQUENCE</scope>
</reference>
<proteinExistence type="predicted"/>